<evidence type="ECO:0000313" key="10">
    <source>
        <dbReference type="EMBL" id="KAF0807755.1"/>
    </source>
</evidence>
<sequence>MAPSTSGALPPVNLWLIGTIMKFTGQPDFSHRQPLRTGVLITNLGTPDAPTTPALRRYLREFLSDPRVVEVPRPLWWLILNLVILVIRPPRSAHAYRGVWTEQGSPLLVHTRNQCEGLRQRLQAEYGEDLVVEFAMRYGNPSIPSVLQRMAEQGVTRLLVLPLYPQYSASTSASTFDAVARDFAARRWLPDLRFISHYHDYAPYLDAMAEHIHSHWAQHGRAEKLLFSYHGVPKRYLTEGDPYFCECHKTSRLLAERLGLNESQWQVTFQSRFGREEWLQPYTDATLKALPGEGVKSVQVFCPGFSADCLETLEEIDVENRGYFMEAGGERFDYIPALNDCPAHLDALVALVHDHLGGWPDQDNGDAALTERQRRAEDTRA</sequence>
<evidence type="ECO:0000256" key="6">
    <source>
        <dbReference type="ARBA" id="ARBA00024536"/>
    </source>
</evidence>
<dbReference type="CDD" id="cd03411">
    <property type="entry name" value="Ferrochelatase_N"/>
    <property type="match status" value="1"/>
</dbReference>
<feature type="binding site" evidence="7">
    <location>
        <position position="230"/>
    </location>
    <ligand>
        <name>Fe(2+)</name>
        <dbReference type="ChEBI" id="CHEBI:29033"/>
    </ligand>
</feature>
<feature type="binding site" evidence="7">
    <location>
        <position position="311"/>
    </location>
    <ligand>
        <name>Fe(2+)</name>
        <dbReference type="ChEBI" id="CHEBI:29033"/>
    </ligand>
</feature>
<comment type="caution">
    <text evidence="10">The sequence shown here is derived from an EMBL/GenBank/DDBJ whole genome shotgun (WGS) entry which is preliminary data.</text>
</comment>
<keyword evidence="11" id="KW-1185">Reference proteome</keyword>
<keyword evidence="4 7" id="KW-0456">Lyase</keyword>
<dbReference type="InterPro" id="IPR019772">
    <property type="entry name" value="Ferrochelatase_AS"/>
</dbReference>
<evidence type="ECO:0000256" key="3">
    <source>
        <dbReference type="ARBA" id="ARBA00023133"/>
    </source>
</evidence>
<evidence type="ECO:0000313" key="11">
    <source>
        <dbReference type="Proteomes" id="UP000771797"/>
    </source>
</evidence>
<evidence type="ECO:0000256" key="9">
    <source>
        <dbReference type="SAM" id="MobiDB-lite"/>
    </source>
</evidence>
<dbReference type="SUPFAM" id="SSF53800">
    <property type="entry name" value="Chelatase"/>
    <property type="match status" value="1"/>
</dbReference>
<name>A0ABQ6YC96_9GAMM</name>
<organism evidence="10 11">
    <name type="scientific">Alcanivorax xiamenensis</name>
    <dbReference type="NCBI Taxonomy" id="1177156"/>
    <lineage>
        <taxon>Bacteria</taxon>
        <taxon>Pseudomonadati</taxon>
        <taxon>Pseudomonadota</taxon>
        <taxon>Gammaproteobacteria</taxon>
        <taxon>Oceanospirillales</taxon>
        <taxon>Alcanivoracaceae</taxon>
        <taxon>Alcanivorax</taxon>
    </lineage>
</organism>
<comment type="catalytic activity">
    <reaction evidence="7 8">
        <text>heme b + 2 H(+) = protoporphyrin IX + Fe(2+)</text>
        <dbReference type="Rhea" id="RHEA:22584"/>
        <dbReference type="ChEBI" id="CHEBI:15378"/>
        <dbReference type="ChEBI" id="CHEBI:29033"/>
        <dbReference type="ChEBI" id="CHEBI:57306"/>
        <dbReference type="ChEBI" id="CHEBI:60344"/>
        <dbReference type="EC" id="4.98.1.1"/>
    </reaction>
</comment>
<dbReference type="InterPro" id="IPR001015">
    <property type="entry name" value="Ferrochelatase"/>
</dbReference>
<dbReference type="CDD" id="cd00419">
    <property type="entry name" value="Ferrochelatase_C"/>
    <property type="match status" value="1"/>
</dbReference>
<dbReference type="InterPro" id="IPR033644">
    <property type="entry name" value="Ferrochelatase_C"/>
</dbReference>
<evidence type="ECO:0000256" key="4">
    <source>
        <dbReference type="ARBA" id="ARBA00023239"/>
    </source>
</evidence>
<dbReference type="Proteomes" id="UP000771797">
    <property type="component" value="Unassembled WGS sequence"/>
</dbReference>
<evidence type="ECO:0000256" key="2">
    <source>
        <dbReference type="ARBA" id="ARBA00023004"/>
    </source>
</evidence>
<keyword evidence="2 7" id="KW-0408">Iron</keyword>
<dbReference type="PANTHER" id="PTHR11108">
    <property type="entry name" value="FERROCHELATASE"/>
    <property type="match status" value="1"/>
</dbReference>
<comment type="function">
    <text evidence="7 8">Catalyzes the ferrous insertion into protoporphyrin IX.</text>
</comment>
<evidence type="ECO:0000256" key="7">
    <source>
        <dbReference type="HAMAP-Rule" id="MF_00323"/>
    </source>
</evidence>
<feature type="region of interest" description="Disordered" evidence="9">
    <location>
        <begin position="362"/>
        <end position="381"/>
    </location>
</feature>
<dbReference type="Gene3D" id="3.40.50.1400">
    <property type="match status" value="2"/>
</dbReference>
<evidence type="ECO:0000256" key="5">
    <source>
        <dbReference type="ARBA" id="ARBA00023244"/>
    </source>
</evidence>
<dbReference type="Pfam" id="PF00762">
    <property type="entry name" value="Ferrochelatase"/>
    <property type="match status" value="1"/>
</dbReference>
<evidence type="ECO:0000256" key="1">
    <source>
        <dbReference type="ARBA" id="ARBA00007718"/>
    </source>
</evidence>
<reference evidence="10 11" key="1">
    <citation type="submission" date="2012-09" db="EMBL/GenBank/DDBJ databases">
        <title>Genome Sequence of alkane-degrading Bacterium Alcanivorax sp. 6-D-6.</title>
        <authorList>
            <person name="Lai Q."/>
            <person name="Shao Z."/>
        </authorList>
    </citation>
    <scope>NUCLEOTIDE SEQUENCE [LARGE SCALE GENOMIC DNA]</scope>
    <source>
        <strain evidence="10 11">6-D-6</strain>
    </source>
</reference>
<dbReference type="PROSITE" id="PS00534">
    <property type="entry name" value="FERROCHELATASE"/>
    <property type="match status" value="1"/>
</dbReference>
<comment type="catalytic activity">
    <reaction evidence="6">
        <text>Fe-coproporphyrin III + 2 H(+) = coproporphyrin III + Fe(2+)</text>
        <dbReference type="Rhea" id="RHEA:49572"/>
        <dbReference type="ChEBI" id="CHEBI:15378"/>
        <dbReference type="ChEBI" id="CHEBI:29033"/>
        <dbReference type="ChEBI" id="CHEBI:68438"/>
        <dbReference type="ChEBI" id="CHEBI:131725"/>
        <dbReference type="EC" id="4.99.1.9"/>
    </reaction>
    <physiologicalReaction direction="right-to-left" evidence="6">
        <dbReference type="Rhea" id="RHEA:49574"/>
    </physiologicalReaction>
</comment>
<keyword evidence="5 7" id="KW-0627">Porphyrin biosynthesis</keyword>
<gene>
    <name evidence="7" type="primary">hemH</name>
    <name evidence="10" type="ORF">A6D6_00752</name>
</gene>
<evidence type="ECO:0000256" key="8">
    <source>
        <dbReference type="RuleBase" id="RU000607"/>
    </source>
</evidence>
<dbReference type="EC" id="4.98.1.1" evidence="7 8"/>
<comment type="subcellular location">
    <subcellularLocation>
        <location evidence="7 8">Cytoplasm</location>
    </subcellularLocation>
</comment>
<protein>
    <recommendedName>
        <fullName evidence="7 8">Ferrochelatase</fullName>
        <ecNumber evidence="7 8">4.98.1.1</ecNumber>
    </recommendedName>
    <alternativeName>
        <fullName evidence="7">Heme synthase</fullName>
    </alternativeName>
    <alternativeName>
        <fullName evidence="7">Protoheme ferro-lyase</fullName>
    </alternativeName>
</protein>
<proteinExistence type="inferred from homology"/>
<feature type="compositionally biased region" description="Basic and acidic residues" evidence="9">
    <location>
        <begin position="369"/>
        <end position="381"/>
    </location>
</feature>
<dbReference type="InterPro" id="IPR033659">
    <property type="entry name" value="Ferrochelatase_N"/>
</dbReference>
<keyword evidence="3 7" id="KW-0350">Heme biosynthesis</keyword>
<dbReference type="PANTHER" id="PTHR11108:SF1">
    <property type="entry name" value="FERROCHELATASE, MITOCHONDRIAL"/>
    <property type="match status" value="1"/>
</dbReference>
<keyword evidence="7" id="KW-0479">Metal-binding</keyword>
<dbReference type="HAMAP" id="MF_00323">
    <property type="entry name" value="Ferrochelatase"/>
    <property type="match status" value="1"/>
</dbReference>
<dbReference type="EMBL" id="AQPF01000003">
    <property type="protein sequence ID" value="KAF0807755.1"/>
    <property type="molecule type" value="Genomic_DNA"/>
</dbReference>
<accession>A0ABQ6YC96</accession>
<dbReference type="NCBIfam" id="TIGR00109">
    <property type="entry name" value="hemH"/>
    <property type="match status" value="1"/>
</dbReference>
<comment type="similarity">
    <text evidence="1 7 8">Belongs to the ferrochelatase family.</text>
</comment>
<keyword evidence="7 8" id="KW-0963">Cytoplasm</keyword>
<comment type="pathway">
    <text evidence="7 8">Porphyrin-containing compound metabolism; protoheme biosynthesis; protoheme from protoporphyrin-IX: step 1/1.</text>
</comment>